<keyword evidence="9" id="KW-1185">Reference proteome</keyword>
<dbReference type="Proteomes" id="UP001199525">
    <property type="component" value="Unassembled WGS sequence"/>
</dbReference>
<evidence type="ECO:0000256" key="4">
    <source>
        <dbReference type="ARBA" id="ARBA00023315"/>
    </source>
</evidence>
<dbReference type="PIRSF" id="PIRSF000429">
    <property type="entry name" value="Ac-CoA_Ac_transf"/>
    <property type="match status" value="1"/>
</dbReference>
<feature type="domain" description="Thiolase C-terminal" evidence="7">
    <location>
        <begin position="277"/>
        <end position="398"/>
    </location>
</feature>
<proteinExistence type="inferred from homology"/>
<dbReference type="InterPro" id="IPR002155">
    <property type="entry name" value="Thiolase"/>
</dbReference>
<dbReference type="SUPFAM" id="SSF53901">
    <property type="entry name" value="Thiolase-like"/>
    <property type="match status" value="2"/>
</dbReference>
<dbReference type="InterPro" id="IPR020617">
    <property type="entry name" value="Thiolase_C"/>
</dbReference>
<evidence type="ECO:0000259" key="7">
    <source>
        <dbReference type="Pfam" id="PF02803"/>
    </source>
</evidence>
<dbReference type="EMBL" id="JAIVFQ010000037">
    <property type="protein sequence ID" value="MCC5601769.1"/>
    <property type="molecule type" value="Genomic_DNA"/>
</dbReference>
<evidence type="ECO:0000256" key="1">
    <source>
        <dbReference type="ARBA" id="ARBA00010982"/>
    </source>
</evidence>
<comment type="caution">
    <text evidence="8">The sequence shown here is derived from an EMBL/GenBank/DDBJ whole genome shotgun (WGS) entry which is preliminary data.</text>
</comment>
<evidence type="ECO:0000313" key="8">
    <source>
        <dbReference type="EMBL" id="MCC5601769.1"/>
    </source>
</evidence>
<dbReference type="PANTHER" id="PTHR18919:SF107">
    <property type="entry name" value="ACETYL-COA ACETYLTRANSFERASE, CYTOSOLIC"/>
    <property type="match status" value="1"/>
</dbReference>
<reference evidence="8 9" key="1">
    <citation type="journal article" date="2021" name="Microorganisms">
        <title>Genome Evolution of Filamentous Cyanobacterium Nostoc Species: From Facultative Symbiosis to Free Living.</title>
        <authorList>
            <person name="Huo D."/>
            <person name="Li H."/>
            <person name="Cai F."/>
            <person name="Guo X."/>
            <person name="Qiao Z."/>
            <person name="Wang W."/>
            <person name="Yu G."/>
            <person name="Li R."/>
        </authorList>
    </citation>
    <scope>NUCLEOTIDE SEQUENCE [LARGE SCALE GENOMIC DNA]</scope>
    <source>
        <strain evidence="8 9">CHAB 5714</strain>
    </source>
</reference>
<gene>
    <name evidence="8" type="ORF">LC586_21830</name>
</gene>
<dbReference type="InterPro" id="IPR020613">
    <property type="entry name" value="Thiolase_CS"/>
</dbReference>
<dbReference type="PROSITE" id="PS00737">
    <property type="entry name" value="THIOLASE_2"/>
    <property type="match status" value="1"/>
</dbReference>
<accession>A0ABS8IDA5</accession>
<dbReference type="CDD" id="cd00751">
    <property type="entry name" value="thiolase"/>
    <property type="match status" value="1"/>
</dbReference>
<evidence type="ECO:0000256" key="5">
    <source>
        <dbReference type="RuleBase" id="RU003557"/>
    </source>
</evidence>
<sequence>MRSMEEAYIVSAVRTPLGRFGGILADLSPVDLGAIAMRAALERAGVSGEALDLYIFGNVLSAGHGQSLPRQAAFKTGIPQKVNGYAVNMVCSSGMMSAINGVSAIRSGDAQMVLTGGMESMSQTGFLLSQRARWGYKSLLNSPEQLTDVLLQDGLTDPISGETMGEQAEQLATAYQITRDELDEVAFFSQARAAQATEQGLFKQEIVPIEIAGKKGLQVIDKDEGIRPETTLKTLAGLKPTFRSDGVFTAGNSSQISDGAAALVLASKTAVERYQLNPLARLIGGVWTGGESWRFPEVPILAVNKLLDKLKMKISDFDLFENNEAFALSNVLFNRELGVPYEKLNVYGGAIALGHPIGASGARILVTLLNALQQQNGQFGLAAVCHGTGGGTAIALERLR</sequence>
<evidence type="ECO:0000259" key="6">
    <source>
        <dbReference type="Pfam" id="PF00108"/>
    </source>
</evidence>
<comment type="similarity">
    <text evidence="1 5">Belongs to the thiolase-like superfamily. Thiolase family.</text>
</comment>
<feature type="domain" description="Thiolase N-terminal" evidence="6">
    <location>
        <begin position="8"/>
        <end position="268"/>
    </location>
</feature>
<evidence type="ECO:0000256" key="2">
    <source>
        <dbReference type="ARBA" id="ARBA00012705"/>
    </source>
</evidence>
<organism evidence="8 9">
    <name type="scientific">Nostoc favosum CHAB5714</name>
    <dbReference type="NCBI Taxonomy" id="2780399"/>
    <lineage>
        <taxon>Bacteria</taxon>
        <taxon>Bacillati</taxon>
        <taxon>Cyanobacteriota</taxon>
        <taxon>Cyanophyceae</taxon>
        <taxon>Nostocales</taxon>
        <taxon>Nostocaceae</taxon>
        <taxon>Nostoc</taxon>
        <taxon>Nostoc favosum</taxon>
    </lineage>
</organism>
<dbReference type="NCBIfam" id="TIGR01930">
    <property type="entry name" value="AcCoA-C-Actrans"/>
    <property type="match status" value="1"/>
</dbReference>
<dbReference type="InterPro" id="IPR016039">
    <property type="entry name" value="Thiolase-like"/>
</dbReference>
<evidence type="ECO:0000256" key="3">
    <source>
        <dbReference type="ARBA" id="ARBA00022679"/>
    </source>
</evidence>
<dbReference type="EC" id="2.3.1.9" evidence="2"/>
<keyword evidence="3 5" id="KW-0808">Transferase</keyword>
<dbReference type="InterPro" id="IPR020616">
    <property type="entry name" value="Thiolase_N"/>
</dbReference>
<dbReference type="PROSITE" id="PS00099">
    <property type="entry name" value="THIOLASE_3"/>
    <property type="match status" value="1"/>
</dbReference>
<dbReference type="Gene3D" id="3.40.47.10">
    <property type="match status" value="2"/>
</dbReference>
<dbReference type="InterPro" id="IPR020610">
    <property type="entry name" value="Thiolase_AS"/>
</dbReference>
<protein>
    <recommendedName>
        <fullName evidence="2">acetyl-CoA C-acetyltransferase</fullName>
        <ecNumber evidence="2">2.3.1.9</ecNumber>
    </recommendedName>
</protein>
<keyword evidence="4 5" id="KW-0012">Acyltransferase</keyword>
<dbReference type="PANTHER" id="PTHR18919">
    <property type="entry name" value="ACETYL-COA C-ACYLTRANSFERASE"/>
    <property type="match status" value="1"/>
</dbReference>
<dbReference type="Pfam" id="PF00108">
    <property type="entry name" value="Thiolase_N"/>
    <property type="match status" value="1"/>
</dbReference>
<dbReference type="RefSeq" id="WP_229486767.1">
    <property type="nucleotide sequence ID" value="NZ_JAIVFQ010000037.1"/>
</dbReference>
<dbReference type="Pfam" id="PF02803">
    <property type="entry name" value="Thiolase_C"/>
    <property type="match status" value="1"/>
</dbReference>
<name>A0ABS8IDA5_9NOSO</name>
<evidence type="ECO:0000313" key="9">
    <source>
        <dbReference type="Proteomes" id="UP001199525"/>
    </source>
</evidence>